<dbReference type="EMBL" id="JAAMPC010000001">
    <property type="protein sequence ID" value="KAG2331908.1"/>
    <property type="molecule type" value="Genomic_DNA"/>
</dbReference>
<gene>
    <name evidence="1" type="ORF">Bca52824_003088</name>
</gene>
<evidence type="ECO:0000313" key="1">
    <source>
        <dbReference type="EMBL" id="KAG2331908.1"/>
    </source>
</evidence>
<organism evidence="1 2">
    <name type="scientific">Brassica carinata</name>
    <name type="common">Ethiopian mustard</name>
    <name type="synonym">Abyssinian cabbage</name>
    <dbReference type="NCBI Taxonomy" id="52824"/>
    <lineage>
        <taxon>Eukaryota</taxon>
        <taxon>Viridiplantae</taxon>
        <taxon>Streptophyta</taxon>
        <taxon>Embryophyta</taxon>
        <taxon>Tracheophyta</taxon>
        <taxon>Spermatophyta</taxon>
        <taxon>Magnoliopsida</taxon>
        <taxon>eudicotyledons</taxon>
        <taxon>Gunneridae</taxon>
        <taxon>Pentapetalae</taxon>
        <taxon>rosids</taxon>
        <taxon>malvids</taxon>
        <taxon>Brassicales</taxon>
        <taxon>Brassicaceae</taxon>
        <taxon>Brassiceae</taxon>
        <taxon>Brassica</taxon>
    </lineage>
</organism>
<sequence length="116" mass="12855">MTASRDLELVPPGTVTAITIAGKYGSAVTQRQRPPVQVTSPLLRVSIRTSPGFEEQAPFLRPSQHFSSNLTIAWEGRSVVEETSHLATRRSRETSTGWLSSPFFLLVSRCQSIEIR</sequence>
<accession>A0A8X7WJ41</accession>
<dbReference type="AlphaFoldDB" id="A0A8X7WJ41"/>
<proteinExistence type="predicted"/>
<dbReference type="Proteomes" id="UP000886595">
    <property type="component" value="Unassembled WGS sequence"/>
</dbReference>
<keyword evidence="2" id="KW-1185">Reference proteome</keyword>
<evidence type="ECO:0000313" key="2">
    <source>
        <dbReference type="Proteomes" id="UP000886595"/>
    </source>
</evidence>
<protein>
    <submittedName>
        <fullName evidence="1">Uncharacterized protein</fullName>
    </submittedName>
</protein>
<name>A0A8X7WJ41_BRACI</name>
<reference evidence="1 2" key="1">
    <citation type="submission" date="2020-02" db="EMBL/GenBank/DDBJ databases">
        <authorList>
            <person name="Ma Q."/>
            <person name="Huang Y."/>
            <person name="Song X."/>
            <person name="Pei D."/>
        </authorList>
    </citation>
    <scope>NUCLEOTIDE SEQUENCE [LARGE SCALE GENOMIC DNA]</scope>
    <source>
        <strain evidence="1">Sxm20200214</strain>
        <tissue evidence="1">Leaf</tissue>
    </source>
</reference>
<comment type="caution">
    <text evidence="1">The sequence shown here is derived from an EMBL/GenBank/DDBJ whole genome shotgun (WGS) entry which is preliminary data.</text>
</comment>